<dbReference type="AlphaFoldDB" id="A0A3D6BSA4"/>
<gene>
    <name evidence="1" type="ORF">DHV22_11265</name>
</gene>
<proteinExistence type="predicted"/>
<evidence type="ECO:0000313" key="2">
    <source>
        <dbReference type="Proteomes" id="UP000263268"/>
    </source>
</evidence>
<dbReference type="Proteomes" id="UP000263268">
    <property type="component" value="Unassembled WGS sequence"/>
</dbReference>
<accession>A0A3D6BSA4</accession>
<reference evidence="1 2" key="1">
    <citation type="journal article" date="2018" name="Nat. Biotechnol.">
        <title>A standardized bacterial taxonomy based on genome phylogeny substantially revises the tree of life.</title>
        <authorList>
            <person name="Parks D.H."/>
            <person name="Chuvochina M."/>
            <person name="Waite D.W."/>
            <person name="Rinke C."/>
            <person name="Skarshewski A."/>
            <person name="Chaumeil P.A."/>
            <person name="Hugenholtz P."/>
        </authorList>
    </citation>
    <scope>NUCLEOTIDE SEQUENCE [LARGE SCALE GENOMIC DNA]</scope>
    <source>
        <strain evidence="1">UBA10227</strain>
    </source>
</reference>
<protein>
    <submittedName>
        <fullName evidence="1">Uncharacterized protein</fullName>
    </submittedName>
</protein>
<name>A0A3D6BSA4_9FLAO</name>
<organism evidence="1 2">
    <name type="scientific">Xanthomarina gelatinilytica</name>
    <dbReference type="NCBI Taxonomy" id="1137281"/>
    <lineage>
        <taxon>Bacteria</taxon>
        <taxon>Pseudomonadati</taxon>
        <taxon>Bacteroidota</taxon>
        <taxon>Flavobacteriia</taxon>
        <taxon>Flavobacteriales</taxon>
        <taxon>Flavobacteriaceae</taxon>
        <taxon>Xanthomarina</taxon>
    </lineage>
</organism>
<dbReference type="EMBL" id="DPRK01000182">
    <property type="protein sequence ID" value="HCY82130.1"/>
    <property type="molecule type" value="Genomic_DNA"/>
</dbReference>
<evidence type="ECO:0000313" key="1">
    <source>
        <dbReference type="EMBL" id="HCY82130.1"/>
    </source>
</evidence>
<feature type="non-terminal residue" evidence="1">
    <location>
        <position position="149"/>
    </location>
</feature>
<sequence length="149" mass="17305">MDFMFLKILETIVSYIFFKHELDGLVCLVIVIKQFKQAMKILLTSITFVLISFQAFSQIEISEILAYEYNNVKNTFTTNVVGKESVDVDASGNQTLIVVKLNRIADKEYKYTSRELKVIVKYEGKEREEIFEEQEVVVPFVSSTFYVPF</sequence>
<comment type="caution">
    <text evidence="1">The sequence shown here is derived from an EMBL/GenBank/DDBJ whole genome shotgun (WGS) entry which is preliminary data.</text>
</comment>